<dbReference type="PROSITE" id="PS50164">
    <property type="entry name" value="GIY_YIG"/>
    <property type="match status" value="1"/>
</dbReference>
<proteinExistence type="predicted"/>
<evidence type="ECO:0000259" key="6">
    <source>
        <dbReference type="PROSITE" id="PS50164"/>
    </source>
</evidence>
<keyword evidence="2" id="KW-0227">DNA damage</keyword>
<dbReference type="Proteomes" id="UP000015688">
    <property type="component" value="Unassembled WGS sequence"/>
</dbReference>
<dbReference type="InterPro" id="IPR050066">
    <property type="entry name" value="UvrABC_protein_C"/>
</dbReference>
<dbReference type="InterPro" id="IPR047296">
    <property type="entry name" value="GIY-YIG_UvrC_Cho"/>
</dbReference>
<dbReference type="PANTHER" id="PTHR30562:SF1">
    <property type="entry name" value="UVRABC SYSTEM PROTEIN C"/>
    <property type="match status" value="1"/>
</dbReference>
<evidence type="ECO:0000313" key="7">
    <source>
        <dbReference type="EMBL" id="EQK42701.1"/>
    </source>
</evidence>
<keyword evidence="3" id="KW-0228">DNA excision</keyword>
<dbReference type="EMBL" id="AVNC01000015">
    <property type="protein sequence ID" value="EQK42701.1"/>
    <property type="molecule type" value="Genomic_DNA"/>
</dbReference>
<organism evidence="7 8">
    <name type="scientific">Paraclostridium bifermentans ATCC 638 = DSM 14991</name>
    <dbReference type="NCBI Taxonomy" id="1233171"/>
    <lineage>
        <taxon>Bacteria</taxon>
        <taxon>Bacillati</taxon>
        <taxon>Bacillota</taxon>
        <taxon>Clostridia</taxon>
        <taxon>Peptostreptococcales</taxon>
        <taxon>Peptostreptococcaceae</taxon>
        <taxon>Paraclostridium</taxon>
    </lineage>
</organism>
<evidence type="ECO:0000256" key="5">
    <source>
        <dbReference type="ARBA" id="ARBA00023204"/>
    </source>
</evidence>
<sequence length="328" mass="38409">MKLKDKVQSLPETPGVYFMKDKDKNIMYVGKSKSLKNRVSQYFLPSYNPSKKITRMIKFIDDIEIIKTDTELDALVLECELIKKLQPMYNTLLKNDKKYAYLKISTNEDYPCLECVSDNDCDELYFGPYTSIQKLENIVQVLNKYFKLRSCKGINKLKGCINNDLGFCMAPCKNKNEKEYSYSINKLIDTLNGSDKDLVNDFNKEIVESINTLNFEKASQFKENLDCIELILSRSEVINYMKSEKIIITSIDIDDIKKKAYIIKGKDIIYSEVVKKDFNEENLKDYFKQNFEQNYHVEKNKNYIEKADLDMASTIYNYLKSKSKLDFI</sequence>
<keyword evidence="5" id="KW-0234">DNA repair</keyword>
<dbReference type="SMART" id="SM00465">
    <property type="entry name" value="GIYc"/>
    <property type="match status" value="1"/>
</dbReference>
<evidence type="ECO:0000256" key="2">
    <source>
        <dbReference type="ARBA" id="ARBA00022763"/>
    </source>
</evidence>
<dbReference type="SUPFAM" id="SSF82771">
    <property type="entry name" value="GIY-YIG endonuclease"/>
    <property type="match status" value="1"/>
</dbReference>
<dbReference type="InterPro" id="IPR035901">
    <property type="entry name" value="GIY-YIG_endonuc_sf"/>
</dbReference>
<keyword evidence="1" id="KW-0963">Cytoplasm</keyword>
<dbReference type="PATRIC" id="fig|1233171.3.peg.1536"/>
<gene>
    <name evidence="7" type="ORF">C672_1645</name>
</gene>
<dbReference type="GeneID" id="67472495"/>
<dbReference type="FunFam" id="3.40.1440.10:FF:000001">
    <property type="entry name" value="UvrABC system protein C"/>
    <property type="match status" value="1"/>
</dbReference>
<protein>
    <submittedName>
        <fullName evidence="7">GIY-YIG catalytic domain protein</fullName>
    </submittedName>
</protein>
<dbReference type="Pfam" id="PF01541">
    <property type="entry name" value="GIY-YIG"/>
    <property type="match status" value="1"/>
</dbReference>
<dbReference type="GO" id="GO:0009380">
    <property type="term" value="C:excinuclease repair complex"/>
    <property type="evidence" value="ECO:0007669"/>
    <property type="project" value="TreeGrafter"/>
</dbReference>
<accession>T4VPM3</accession>
<dbReference type="AlphaFoldDB" id="T4VPM3"/>
<evidence type="ECO:0000256" key="3">
    <source>
        <dbReference type="ARBA" id="ARBA00022769"/>
    </source>
</evidence>
<keyword evidence="4" id="KW-0267">Excision nuclease</keyword>
<dbReference type="InterPro" id="IPR000305">
    <property type="entry name" value="GIY-YIG_endonuc"/>
</dbReference>
<name>T4VPM3_PARBF</name>
<evidence type="ECO:0000256" key="4">
    <source>
        <dbReference type="ARBA" id="ARBA00022881"/>
    </source>
</evidence>
<dbReference type="GO" id="GO:0006289">
    <property type="term" value="P:nucleotide-excision repair"/>
    <property type="evidence" value="ECO:0007669"/>
    <property type="project" value="InterPro"/>
</dbReference>
<dbReference type="GO" id="GO:0004518">
    <property type="term" value="F:nuclease activity"/>
    <property type="evidence" value="ECO:0007669"/>
    <property type="project" value="UniProtKB-KW"/>
</dbReference>
<feature type="domain" description="GIY-YIG" evidence="6">
    <location>
        <begin position="12"/>
        <end position="91"/>
    </location>
</feature>
<comment type="caution">
    <text evidence="7">The sequence shown here is derived from an EMBL/GenBank/DDBJ whole genome shotgun (WGS) entry which is preliminary data.</text>
</comment>
<dbReference type="CDD" id="cd10434">
    <property type="entry name" value="GIY-YIG_UvrC_Cho"/>
    <property type="match status" value="1"/>
</dbReference>
<dbReference type="PANTHER" id="PTHR30562">
    <property type="entry name" value="UVRC/OXIDOREDUCTASE"/>
    <property type="match status" value="1"/>
</dbReference>
<reference evidence="7 8" key="1">
    <citation type="submission" date="2013-06" db="EMBL/GenBank/DDBJ databases">
        <authorList>
            <person name="Walk S."/>
            <person name="Aronoff D."/>
            <person name="Young V.Y."/>
            <person name="Marsh J."/>
            <person name="Harrison L."/>
            <person name="Daugherty S.C."/>
            <person name="Shefchek K.A."/>
            <person name="Hine E.E."/>
            <person name="Tallon L.J."/>
            <person name="Sadzewicz L.K."/>
            <person name="Rasko D.A."/>
        </authorList>
    </citation>
    <scope>NUCLEOTIDE SEQUENCE [LARGE SCALE GENOMIC DNA]</scope>
    <source>
        <strain evidence="7 8">ATCC 638</strain>
    </source>
</reference>
<evidence type="ECO:0000256" key="1">
    <source>
        <dbReference type="ARBA" id="ARBA00022490"/>
    </source>
</evidence>
<evidence type="ECO:0000313" key="8">
    <source>
        <dbReference type="Proteomes" id="UP000015688"/>
    </source>
</evidence>
<dbReference type="RefSeq" id="WP_021432819.1">
    <property type="nucleotide sequence ID" value="NZ_AVNC01000015.1"/>
</dbReference>
<dbReference type="Gene3D" id="3.40.1440.10">
    <property type="entry name" value="GIY-YIG endonuclease"/>
    <property type="match status" value="1"/>
</dbReference>